<evidence type="ECO:0000256" key="3">
    <source>
        <dbReference type="ARBA" id="ARBA00023163"/>
    </source>
</evidence>
<reference evidence="5" key="2">
    <citation type="submission" date="2020-09" db="EMBL/GenBank/DDBJ databases">
        <authorList>
            <person name="Sun Q."/>
            <person name="Zhou Y."/>
        </authorList>
    </citation>
    <scope>NUCLEOTIDE SEQUENCE</scope>
    <source>
        <strain evidence="5">CGMCC 4.7679</strain>
    </source>
</reference>
<dbReference type="Gene3D" id="1.10.1660.10">
    <property type="match status" value="1"/>
</dbReference>
<reference evidence="5" key="1">
    <citation type="journal article" date="2014" name="Int. J. Syst. Evol. Microbiol.">
        <title>Complete genome sequence of Corynebacterium casei LMG S-19264T (=DSM 44701T), isolated from a smear-ripened cheese.</title>
        <authorList>
            <consortium name="US DOE Joint Genome Institute (JGI-PGF)"/>
            <person name="Walter F."/>
            <person name="Albersmeier A."/>
            <person name="Kalinowski J."/>
            <person name="Ruckert C."/>
        </authorList>
    </citation>
    <scope>NUCLEOTIDE SEQUENCE</scope>
    <source>
        <strain evidence="5">CGMCC 4.7679</strain>
    </source>
</reference>
<dbReference type="AlphaFoldDB" id="A0A8H9IUH3"/>
<name>A0A8H9IUH3_9PSEU</name>
<organism evidence="5 6">
    <name type="scientific">Amycolatopsis bartoniae</name>
    <dbReference type="NCBI Taxonomy" id="941986"/>
    <lineage>
        <taxon>Bacteria</taxon>
        <taxon>Bacillati</taxon>
        <taxon>Actinomycetota</taxon>
        <taxon>Actinomycetes</taxon>
        <taxon>Pseudonocardiales</taxon>
        <taxon>Pseudonocardiaceae</taxon>
        <taxon>Amycolatopsis</taxon>
    </lineage>
</organism>
<dbReference type="InterPro" id="IPR009061">
    <property type="entry name" value="DNA-bd_dom_put_sf"/>
</dbReference>
<sequence length="141" mass="15547">MHVKVYGRIMRIGELARRAGTTTRALRFYESQGLLDAPRAANGYREYGEEEFRLVREILTLQAAGLSLDDTRPFVECLRAGHPRGDSCADSVEVYQRKLDEVNACIDRLTAVRADLLAKLADALPGPPGPCGVSVEPEEES</sequence>
<accession>A0A8H9IUH3</accession>
<evidence type="ECO:0000256" key="1">
    <source>
        <dbReference type="ARBA" id="ARBA00023015"/>
    </source>
</evidence>
<gene>
    <name evidence="5" type="ORF">GCM10017566_44840</name>
</gene>
<keyword evidence="6" id="KW-1185">Reference proteome</keyword>
<dbReference type="PROSITE" id="PS50937">
    <property type="entry name" value="HTH_MERR_2"/>
    <property type="match status" value="1"/>
</dbReference>
<keyword evidence="3" id="KW-0804">Transcription</keyword>
<dbReference type="PANTHER" id="PTHR30204:SF94">
    <property type="entry name" value="HEAVY METAL-DEPENDENT TRANSCRIPTIONAL REGULATOR HI_0293-RELATED"/>
    <property type="match status" value="1"/>
</dbReference>
<dbReference type="SUPFAM" id="SSF46955">
    <property type="entry name" value="Putative DNA-binding domain"/>
    <property type="match status" value="1"/>
</dbReference>
<evidence type="ECO:0000259" key="4">
    <source>
        <dbReference type="PROSITE" id="PS50937"/>
    </source>
</evidence>
<dbReference type="SMART" id="SM00422">
    <property type="entry name" value="HTH_MERR"/>
    <property type="match status" value="1"/>
</dbReference>
<dbReference type="Proteomes" id="UP000658656">
    <property type="component" value="Unassembled WGS sequence"/>
</dbReference>
<dbReference type="Pfam" id="PF13411">
    <property type="entry name" value="MerR_1"/>
    <property type="match status" value="1"/>
</dbReference>
<dbReference type="GO" id="GO:0003677">
    <property type="term" value="F:DNA binding"/>
    <property type="evidence" value="ECO:0007669"/>
    <property type="project" value="UniProtKB-KW"/>
</dbReference>
<proteinExistence type="predicted"/>
<comment type="caution">
    <text evidence="5">The sequence shown here is derived from an EMBL/GenBank/DDBJ whole genome shotgun (WGS) entry which is preliminary data.</text>
</comment>
<evidence type="ECO:0000256" key="2">
    <source>
        <dbReference type="ARBA" id="ARBA00023125"/>
    </source>
</evidence>
<keyword evidence="1" id="KW-0805">Transcription regulation</keyword>
<evidence type="ECO:0000313" key="5">
    <source>
        <dbReference type="EMBL" id="GHF66140.1"/>
    </source>
</evidence>
<dbReference type="PANTHER" id="PTHR30204">
    <property type="entry name" value="REDOX-CYCLING DRUG-SENSING TRANSCRIPTIONAL ACTIVATOR SOXR"/>
    <property type="match status" value="1"/>
</dbReference>
<dbReference type="InterPro" id="IPR000551">
    <property type="entry name" value="MerR-type_HTH_dom"/>
</dbReference>
<evidence type="ECO:0000313" key="6">
    <source>
        <dbReference type="Proteomes" id="UP000658656"/>
    </source>
</evidence>
<feature type="domain" description="HTH merR-type" evidence="4">
    <location>
        <begin position="9"/>
        <end position="77"/>
    </location>
</feature>
<keyword evidence="2" id="KW-0238">DNA-binding</keyword>
<protein>
    <submittedName>
        <fullName evidence="5">MerR family transcriptional regulator</fullName>
    </submittedName>
</protein>
<dbReference type="GO" id="GO:0003700">
    <property type="term" value="F:DNA-binding transcription factor activity"/>
    <property type="evidence" value="ECO:0007669"/>
    <property type="project" value="InterPro"/>
</dbReference>
<dbReference type="CDD" id="cd01282">
    <property type="entry name" value="HTH_MerR-like_sg3"/>
    <property type="match status" value="1"/>
</dbReference>
<dbReference type="InterPro" id="IPR047057">
    <property type="entry name" value="MerR_fam"/>
</dbReference>
<dbReference type="PRINTS" id="PR00040">
    <property type="entry name" value="HTHMERR"/>
</dbReference>
<dbReference type="EMBL" id="BNAV01000006">
    <property type="protein sequence ID" value="GHF66140.1"/>
    <property type="molecule type" value="Genomic_DNA"/>
</dbReference>